<feature type="domain" description="NAA35-like N-terminal" evidence="4">
    <location>
        <begin position="29"/>
        <end position="185"/>
    </location>
</feature>
<dbReference type="PANTHER" id="PTHR21373:SF0">
    <property type="entry name" value="N-ALPHA-ACETYLTRANSFERASE 35, NATC AUXILIARY SUBUNIT"/>
    <property type="match status" value="1"/>
</dbReference>
<dbReference type="InterPro" id="IPR007244">
    <property type="entry name" value="Naa35_N"/>
</dbReference>
<reference evidence="6 7" key="1">
    <citation type="submission" date="2024-05" db="EMBL/GenBank/DDBJ databases">
        <title>A draft genome resource for the thread blight pathogen Marasmius tenuissimus strain MS-2.</title>
        <authorList>
            <person name="Yulfo-Soto G.E."/>
            <person name="Baruah I.K."/>
            <person name="Amoako-Attah I."/>
            <person name="Bukari Y."/>
            <person name="Meinhardt L.W."/>
            <person name="Bailey B.A."/>
            <person name="Cohen S.P."/>
        </authorList>
    </citation>
    <scope>NUCLEOTIDE SEQUENCE [LARGE SCALE GENOMIC DNA]</scope>
    <source>
        <strain evidence="6 7">MS-2</strain>
    </source>
</reference>
<evidence type="ECO:0000256" key="3">
    <source>
        <dbReference type="ARBA" id="ARBA00022490"/>
    </source>
</evidence>
<evidence type="ECO:0000313" key="6">
    <source>
        <dbReference type="EMBL" id="KAL0062479.1"/>
    </source>
</evidence>
<evidence type="ECO:0000256" key="1">
    <source>
        <dbReference type="ARBA" id="ARBA00004496"/>
    </source>
</evidence>
<protein>
    <submittedName>
        <fullName evidence="6">N-alpha-acetyltransferase, non-catalitic subunit</fullName>
    </submittedName>
</protein>
<evidence type="ECO:0000256" key="2">
    <source>
        <dbReference type="ARBA" id="ARBA00006289"/>
    </source>
</evidence>
<dbReference type="Pfam" id="PF25789">
    <property type="entry name" value="TPR_NAA35"/>
    <property type="match status" value="1"/>
</dbReference>
<evidence type="ECO:0000259" key="5">
    <source>
        <dbReference type="Pfam" id="PF25789"/>
    </source>
</evidence>
<dbReference type="InterPro" id="IPR057982">
    <property type="entry name" value="TPR_NAA35"/>
</dbReference>
<dbReference type="Proteomes" id="UP001437256">
    <property type="component" value="Unassembled WGS sequence"/>
</dbReference>
<evidence type="ECO:0000313" key="7">
    <source>
        <dbReference type="Proteomes" id="UP001437256"/>
    </source>
</evidence>
<dbReference type="Pfam" id="PF04112">
    <property type="entry name" value="Mak10"/>
    <property type="match status" value="1"/>
</dbReference>
<comment type="similarity">
    <text evidence="2">Belongs to the MAK10 family.</text>
</comment>
<sequence length="682" mass="78129">MDTDVALPGGDDFRDVTQLFVDAAAGMEPGSMIVVDGFQLQDAMSAIEIGEPRLDTGMKLENDQKEPFHPLTPLLPGEVCWIIDRAFAYEIEWHSGNTLSHTVFTLQYVHCLQEIDPDLLPYLLNADLQGPIELITVVLRAFVSGLLKCCDLSWRELARGSLHDTEDWHSEKCEVSLLEQWPVQAAQARLDNAIKLMNLPCNMPPVPAVWSQALKERLQLRKSLLELMDRRDDIFKDQTGFQQILDRCQHLLHQIRSKPSPPDPSVDSAAPRTFDPYISRRLNTFLPIRVIELPGASHSWDNWSNFVGGCAEWLALSHTHEVAGWELVANLRVWLRSPPLRHGYVRSSIQTAFHDGIQVLYKLPSTWLLQRFFLETLGLNYIDFASVWGGPSSLGLVDMERALIKTLVPHVKGMWFNPPRRRRLLANSLLEWHMVYDMLVVMVDLTDSPPPHILKMPSAALLWRLSTMREVVLSGFQLELYNPVERPFAYLYASQIIEEHLETIDDVKSIVPTVRAWVTESQARTELEFQQLFLTALQGMCMAMFSVLYQLPTTESSWITVRESVLRRYKWAFKPEYDDYETPPLAHPCLETYVREVYSIEEDVWFSPSDAFQLSRDLLEDLLKNRNAGGWADGWRDDRLQLIQGLSKTCVELGQLRKRNGEDVKSLKWDMGSSSSPWFPSL</sequence>
<keyword evidence="3" id="KW-0963">Cytoplasm</keyword>
<dbReference type="InterPro" id="IPR057983">
    <property type="entry name" value="NAA35-like_N"/>
</dbReference>
<organism evidence="6 7">
    <name type="scientific">Marasmius tenuissimus</name>
    <dbReference type="NCBI Taxonomy" id="585030"/>
    <lineage>
        <taxon>Eukaryota</taxon>
        <taxon>Fungi</taxon>
        <taxon>Dikarya</taxon>
        <taxon>Basidiomycota</taxon>
        <taxon>Agaricomycotina</taxon>
        <taxon>Agaricomycetes</taxon>
        <taxon>Agaricomycetidae</taxon>
        <taxon>Agaricales</taxon>
        <taxon>Marasmiineae</taxon>
        <taxon>Marasmiaceae</taxon>
        <taxon>Marasmius</taxon>
    </lineage>
</organism>
<feature type="domain" description="NAA35-like TPR repeats" evidence="5">
    <location>
        <begin position="403"/>
        <end position="550"/>
    </location>
</feature>
<dbReference type="PANTHER" id="PTHR21373">
    <property type="entry name" value="GLUCOSE REPRESSIBLE PROTEIN MAK10"/>
    <property type="match status" value="1"/>
</dbReference>
<evidence type="ECO:0000259" key="4">
    <source>
        <dbReference type="Pfam" id="PF04112"/>
    </source>
</evidence>
<dbReference type="EMBL" id="JBBXMP010000103">
    <property type="protein sequence ID" value="KAL0062479.1"/>
    <property type="molecule type" value="Genomic_DNA"/>
</dbReference>
<accession>A0ABR2ZMQ5</accession>
<comment type="caution">
    <text evidence="6">The sequence shown here is derived from an EMBL/GenBank/DDBJ whole genome shotgun (WGS) entry which is preliminary data.</text>
</comment>
<comment type="subcellular location">
    <subcellularLocation>
        <location evidence="1">Cytoplasm</location>
    </subcellularLocation>
</comment>
<proteinExistence type="inferred from homology"/>
<gene>
    <name evidence="6" type="primary">MAK10</name>
    <name evidence="6" type="ORF">AAF712_010612</name>
</gene>
<keyword evidence="7" id="KW-1185">Reference proteome</keyword>
<name>A0ABR2ZMQ5_9AGAR</name>